<sequence length="162" mass="18575">MIALIWAEDQNGLIGRAGQLPWHLPADLQRFKRLTTAHDVVMGRKTFAGFQRPLPRRTNWVLSRQELVLPAGVQRLADLDALRALDAQHPEQLTFVIGGAQVFKAVLPLAKRLYRTRIDHAFTGDTWMPTVDYAQWQLTAHQAGLSDERNPYPFSFDDFERR</sequence>
<dbReference type="PANTHER" id="PTHR48069:SF3">
    <property type="entry name" value="DIHYDROFOLATE REDUCTASE"/>
    <property type="match status" value="1"/>
</dbReference>
<dbReference type="InterPro" id="IPR012259">
    <property type="entry name" value="DHFR"/>
</dbReference>
<evidence type="ECO:0000256" key="8">
    <source>
        <dbReference type="RuleBase" id="RU004474"/>
    </source>
</evidence>
<evidence type="ECO:0000256" key="7">
    <source>
        <dbReference type="PIRNR" id="PIRNR000194"/>
    </source>
</evidence>
<evidence type="ECO:0000259" key="9">
    <source>
        <dbReference type="PROSITE" id="PS51330"/>
    </source>
</evidence>
<dbReference type="CDD" id="cd00209">
    <property type="entry name" value="DHFR"/>
    <property type="match status" value="1"/>
</dbReference>
<dbReference type="PANTHER" id="PTHR48069">
    <property type="entry name" value="DIHYDROFOLATE REDUCTASE"/>
    <property type="match status" value="1"/>
</dbReference>
<feature type="domain" description="DHFR" evidence="9">
    <location>
        <begin position="1"/>
        <end position="161"/>
    </location>
</feature>
<evidence type="ECO:0000313" key="10">
    <source>
        <dbReference type="EMBL" id="MFB9769497.1"/>
    </source>
</evidence>
<evidence type="ECO:0000313" key="11">
    <source>
        <dbReference type="Proteomes" id="UP001589691"/>
    </source>
</evidence>
<organism evidence="10 11">
    <name type="scientific">Lactiplantibacillus modestisalitolerans</name>
    <dbReference type="NCBI Taxonomy" id="1457219"/>
    <lineage>
        <taxon>Bacteria</taxon>
        <taxon>Bacillati</taxon>
        <taxon>Bacillota</taxon>
        <taxon>Bacilli</taxon>
        <taxon>Lactobacillales</taxon>
        <taxon>Lactobacillaceae</taxon>
        <taxon>Lactiplantibacillus</taxon>
    </lineage>
</organism>
<dbReference type="Pfam" id="PF00186">
    <property type="entry name" value="DHFR_1"/>
    <property type="match status" value="1"/>
</dbReference>
<evidence type="ECO:0000256" key="4">
    <source>
        <dbReference type="ARBA" id="ARBA00022563"/>
    </source>
</evidence>
<dbReference type="InterPro" id="IPR024072">
    <property type="entry name" value="DHFR-like_dom_sf"/>
</dbReference>
<comment type="caution">
    <text evidence="10">The sequence shown here is derived from an EMBL/GenBank/DDBJ whole genome shotgun (WGS) entry which is preliminary data.</text>
</comment>
<dbReference type="Gene3D" id="3.40.430.10">
    <property type="entry name" value="Dihydrofolate Reductase, subunit A"/>
    <property type="match status" value="1"/>
</dbReference>
<dbReference type="PRINTS" id="PR00070">
    <property type="entry name" value="DHFR"/>
</dbReference>
<comment type="pathway">
    <text evidence="1 7">Cofactor biosynthesis; tetrahydrofolate biosynthesis; 5,6,7,8-tetrahydrofolate from 7,8-dihydrofolate: step 1/1.</text>
</comment>
<dbReference type="EMBL" id="JBHLZY010000016">
    <property type="protein sequence ID" value="MFB9769497.1"/>
    <property type="molecule type" value="Genomic_DNA"/>
</dbReference>
<dbReference type="PROSITE" id="PS00075">
    <property type="entry name" value="DHFR_1"/>
    <property type="match status" value="1"/>
</dbReference>
<comment type="function">
    <text evidence="7">Key enzyme in folate metabolism. Catalyzes an essential reaction for de novo glycine and purine synthesis, and for DNA precursor synthesis.</text>
</comment>
<comment type="similarity">
    <text evidence="2 7 8">Belongs to the dihydrofolate reductase family.</text>
</comment>
<accession>A0ABV5WU88</accession>
<reference evidence="10 11" key="1">
    <citation type="submission" date="2024-09" db="EMBL/GenBank/DDBJ databases">
        <authorList>
            <person name="Sun Q."/>
            <person name="Mori K."/>
        </authorList>
    </citation>
    <scope>NUCLEOTIDE SEQUENCE [LARGE SCALE GENOMIC DNA]</scope>
    <source>
        <strain evidence="10 11">TBRC 4576</strain>
    </source>
</reference>
<dbReference type="InterPro" id="IPR001796">
    <property type="entry name" value="DHFR_dom"/>
</dbReference>
<name>A0ABV5WU88_9LACO</name>
<keyword evidence="6 7" id="KW-0560">Oxidoreductase</keyword>
<evidence type="ECO:0000256" key="5">
    <source>
        <dbReference type="ARBA" id="ARBA00022857"/>
    </source>
</evidence>
<dbReference type="EC" id="1.5.1.3" evidence="3 7"/>
<evidence type="ECO:0000256" key="6">
    <source>
        <dbReference type="ARBA" id="ARBA00023002"/>
    </source>
</evidence>
<dbReference type="RefSeq" id="WP_137643399.1">
    <property type="nucleotide sequence ID" value="NZ_BJEA01000017.1"/>
</dbReference>
<keyword evidence="11" id="KW-1185">Reference proteome</keyword>
<keyword evidence="5 7" id="KW-0521">NADP</keyword>
<evidence type="ECO:0000256" key="1">
    <source>
        <dbReference type="ARBA" id="ARBA00004903"/>
    </source>
</evidence>
<dbReference type="PROSITE" id="PS51330">
    <property type="entry name" value="DHFR_2"/>
    <property type="match status" value="1"/>
</dbReference>
<dbReference type="GO" id="GO:0004146">
    <property type="term" value="F:dihydrofolate reductase activity"/>
    <property type="evidence" value="ECO:0007669"/>
    <property type="project" value="UniProtKB-EC"/>
</dbReference>
<evidence type="ECO:0000256" key="3">
    <source>
        <dbReference type="ARBA" id="ARBA00012856"/>
    </source>
</evidence>
<dbReference type="SUPFAM" id="SSF53597">
    <property type="entry name" value="Dihydrofolate reductase-like"/>
    <property type="match status" value="1"/>
</dbReference>
<proteinExistence type="inferred from homology"/>
<dbReference type="PIRSF" id="PIRSF000194">
    <property type="entry name" value="DHFR"/>
    <property type="match status" value="1"/>
</dbReference>
<keyword evidence="4 7" id="KW-0554">One-carbon metabolism</keyword>
<dbReference type="InterPro" id="IPR017925">
    <property type="entry name" value="DHFR_CS"/>
</dbReference>
<comment type="catalytic activity">
    <reaction evidence="7">
        <text>(6S)-5,6,7,8-tetrahydrofolate + NADP(+) = 7,8-dihydrofolate + NADPH + H(+)</text>
        <dbReference type="Rhea" id="RHEA:15009"/>
        <dbReference type="ChEBI" id="CHEBI:15378"/>
        <dbReference type="ChEBI" id="CHEBI:57451"/>
        <dbReference type="ChEBI" id="CHEBI:57453"/>
        <dbReference type="ChEBI" id="CHEBI:57783"/>
        <dbReference type="ChEBI" id="CHEBI:58349"/>
        <dbReference type="EC" id="1.5.1.3"/>
    </reaction>
</comment>
<gene>
    <name evidence="10" type="ORF">ACFFLI_06420</name>
</gene>
<dbReference type="Proteomes" id="UP001589691">
    <property type="component" value="Unassembled WGS sequence"/>
</dbReference>
<evidence type="ECO:0000256" key="2">
    <source>
        <dbReference type="ARBA" id="ARBA00009539"/>
    </source>
</evidence>
<protein>
    <recommendedName>
        <fullName evidence="3 7">Dihydrofolate reductase</fullName>
        <ecNumber evidence="3 7">1.5.1.3</ecNumber>
    </recommendedName>
</protein>